<dbReference type="OrthoDB" id="5818879at2759"/>
<organism evidence="2 3">
    <name type="scientific">Teladorsagia circumcincta</name>
    <name type="common">Brown stomach worm</name>
    <name type="synonym">Ostertagia circumcincta</name>
    <dbReference type="NCBI Taxonomy" id="45464"/>
    <lineage>
        <taxon>Eukaryota</taxon>
        <taxon>Metazoa</taxon>
        <taxon>Ecdysozoa</taxon>
        <taxon>Nematoda</taxon>
        <taxon>Chromadorea</taxon>
        <taxon>Rhabditida</taxon>
        <taxon>Rhabditina</taxon>
        <taxon>Rhabditomorpha</taxon>
        <taxon>Strongyloidea</taxon>
        <taxon>Trichostrongylidae</taxon>
        <taxon>Teladorsagia</taxon>
    </lineage>
</organism>
<feature type="compositionally biased region" description="Basic and acidic residues" evidence="1">
    <location>
        <begin position="105"/>
        <end position="116"/>
    </location>
</feature>
<dbReference type="AlphaFoldDB" id="A0A2G9U610"/>
<evidence type="ECO:0000256" key="1">
    <source>
        <dbReference type="SAM" id="MobiDB-lite"/>
    </source>
</evidence>
<proteinExistence type="predicted"/>
<feature type="compositionally biased region" description="Polar residues" evidence="1">
    <location>
        <begin position="61"/>
        <end position="71"/>
    </location>
</feature>
<gene>
    <name evidence="2" type="ORF">TELCIR_12700</name>
</gene>
<sequence length="161" mass="17893">MHLRKRKAKSDGTSTDTTTYQPAFSSIGFSNQIDSTYPQMNGYSSSWQTSGGLGTSGSDSNHSSAFHSTYPSPYAPPIPKISEARHMGDDETQAATQGLVEDSDDRSPHSWTDTRKSWLPSDDSEKMFSIDAALTPSDFRHVYACLWVPSIKNRFKLLTFR</sequence>
<dbReference type="EMBL" id="KZ348866">
    <property type="protein sequence ID" value="PIO65618.1"/>
    <property type="molecule type" value="Genomic_DNA"/>
</dbReference>
<feature type="compositionally biased region" description="Polar residues" evidence="1">
    <location>
        <begin position="11"/>
        <end position="43"/>
    </location>
</feature>
<accession>A0A2G9U610</accession>
<feature type="region of interest" description="Disordered" evidence="1">
    <location>
        <begin position="1"/>
        <end position="117"/>
    </location>
</feature>
<dbReference type="Proteomes" id="UP000230423">
    <property type="component" value="Unassembled WGS sequence"/>
</dbReference>
<name>A0A2G9U610_TELCI</name>
<evidence type="ECO:0000313" key="3">
    <source>
        <dbReference type="Proteomes" id="UP000230423"/>
    </source>
</evidence>
<evidence type="ECO:0000313" key="2">
    <source>
        <dbReference type="EMBL" id="PIO65618.1"/>
    </source>
</evidence>
<reference evidence="2 3" key="1">
    <citation type="submission" date="2015-09" db="EMBL/GenBank/DDBJ databases">
        <title>Draft genome of the parasitic nematode Teladorsagia circumcincta isolate WARC Sus (inbred).</title>
        <authorList>
            <person name="Mitreva M."/>
        </authorList>
    </citation>
    <scope>NUCLEOTIDE SEQUENCE [LARGE SCALE GENOMIC DNA]</scope>
    <source>
        <strain evidence="2 3">S</strain>
    </source>
</reference>
<keyword evidence="3" id="KW-1185">Reference proteome</keyword>
<feature type="compositionally biased region" description="Low complexity" evidence="1">
    <location>
        <begin position="44"/>
        <end position="60"/>
    </location>
</feature>
<protein>
    <submittedName>
        <fullName evidence="2">Uncharacterized protein</fullName>
    </submittedName>
</protein>